<keyword evidence="1" id="KW-0547">Nucleotide-binding</keyword>
<dbReference type="AlphaFoldDB" id="A0A3G3IIW4"/>
<name>A0A3G3IIW4_9GAMM</name>
<proteinExistence type="inferred from homology"/>
<protein>
    <recommendedName>
        <fullName evidence="1">Anhydro-N-acetylmuramic acid kinase</fullName>
        <ecNumber evidence="1">2.7.1.170</ecNumber>
    </recommendedName>
    <alternativeName>
        <fullName evidence="1">AnhMurNAc kinase</fullName>
    </alternativeName>
</protein>
<keyword evidence="1 2" id="KW-0418">Kinase</keyword>
<dbReference type="SUPFAM" id="SSF53067">
    <property type="entry name" value="Actin-like ATPase domain"/>
    <property type="match status" value="1"/>
</dbReference>
<dbReference type="UniPathway" id="UPA00544"/>
<accession>A0A3G3IIW4</accession>
<evidence type="ECO:0000313" key="3">
    <source>
        <dbReference type="Proteomes" id="UP000278334"/>
    </source>
</evidence>
<dbReference type="UniPathway" id="UPA00343"/>
<comment type="pathway">
    <text evidence="1">Cell wall biogenesis; peptidoglycan recycling.</text>
</comment>
<dbReference type="InterPro" id="IPR043129">
    <property type="entry name" value="ATPase_NBD"/>
</dbReference>
<dbReference type="KEGG" id="bthg:MS2017_0020"/>
<dbReference type="CDD" id="cd24050">
    <property type="entry name" value="ASKHA_NBD_ANMK"/>
    <property type="match status" value="1"/>
</dbReference>
<dbReference type="NCBIfam" id="NF007139">
    <property type="entry name" value="PRK09585.1-3"/>
    <property type="match status" value="1"/>
</dbReference>
<dbReference type="GO" id="GO:0097175">
    <property type="term" value="P:1,6-anhydro-N-acetyl-beta-muramic acid catabolic process"/>
    <property type="evidence" value="ECO:0007669"/>
    <property type="project" value="UniProtKB-UniRule"/>
</dbReference>
<comment type="function">
    <text evidence="1">Catalyzes the specific phosphorylation of 1,6-anhydro-N-acetylmuramic acid (anhMurNAc) with the simultaneous cleavage of the 1,6-anhydro ring, generating MurNAc-6-P. Is required for the utilization of anhMurNAc either imported from the medium or derived from its own cell wall murein, and thus plays a role in cell wall recycling.</text>
</comment>
<dbReference type="RefSeq" id="WP_122950867.1">
    <property type="nucleotide sequence ID" value="NZ_CP024634.1"/>
</dbReference>
<dbReference type="GO" id="GO:0009254">
    <property type="term" value="P:peptidoglycan turnover"/>
    <property type="evidence" value="ECO:0007669"/>
    <property type="project" value="UniProtKB-UniRule"/>
</dbReference>
<comment type="pathway">
    <text evidence="1">Amino-sugar metabolism; 1,6-anhydro-N-acetylmuramate degradation.</text>
</comment>
<evidence type="ECO:0000256" key="1">
    <source>
        <dbReference type="HAMAP-Rule" id="MF_01270"/>
    </source>
</evidence>
<dbReference type="PANTHER" id="PTHR30605:SF0">
    <property type="entry name" value="ANHYDRO-N-ACETYLMURAMIC ACID KINASE"/>
    <property type="match status" value="1"/>
</dbReference>
<dbReference type="GO" id="GO:0016773">
    <property type="term" value="F:phosphotransferase activity, alcohol group as acceptor"/>
    <property type="evidence" value="ECO:0007669"/>
    <property type="project" value="UniProtKB-UniRule"/>
</dbReference>
<keyword evidence="1" id="KW-0067">ATP-binding</keyword>
<comment type="similarity">
    <text evidence="1">Belongs to the anhydro-N-acetylmuramic acid kinase family.</text>
</comment>
<sequence>MANPPNYYIGLMSGTSMDGVDGVIVDELGKKILTQSHLPYPDKLKQNLLKLTQNSTTSLANLAQIDIEVAHCFANVANTLLQQLKLSATSVQAIGSHGQTIFHQGGVYSMQIGHGALIAEQTGITTVADFRMQDVAAGGQGAPLTPFYHQHLLDEKDGVVINLGGIANTTIVKNNQVIGFDTGPANTLLDNWIKQHKNLDYDRDGLWSRTGSVDKTLLTAMLADDYFQQSHPKSTGPEYFNLNWLSRYLDGDEAPEDVQRTLMELTVISISASIPIGANVYLCGGGVHNLFLFERLVEQNPNNKVTSTNDLGVSADYVEAAAFGFFAQKTLAGSPSNLPSVTGARNTRILGGIYQHKGEVC</sequence>
<dbReference type="Gene3D" id="3.30.420.40">
    <property type="match status" value="2"/>
</dbReference>
<dbReference type="InterPro" id="IPR005338">
    <property type="entry name" value="Anhydro_N_Ac-Mur_kinase"/>
</dbReference>
<dbReference type="PANTHER" id="PTHR30605">
    <property type="entry name" value="ANHYDRO-N-ACETYLMURAMIC ACID KINASE"/>
    <property type="match status" value="1"/>
</dbReference>
<dbReference type="GO" id="GO:0016301">
    <property type="term" value="F:kinase activity"/>
    <property type="evidence" value="ECO:0007669"/>
    <property type="project" value="UniProtKB-KW"/>
</dbReference>
<comment type="catalytic activity">
    <reaction evidence="1">
        <text>1,6-anhydro-N-acetyl-beta-muramate + ATP + H2O = N-acetyl-D-muramate 6-phosphate + ADP + H(+)</text>
        <dbReference type="Rhea" id="RHEA:24952"/>
        <dbReference type="ChEBI" id="CHEBI:15377"/>
        <dbReference type="ChEBI" id="CHEBI:15378"/>
        <dbReference type="ChEBI" id="CHEBI:30616"/>
        <dbReference type="ChEBI" id="CHEBI:58690"/>
        <dbReference type="ChEBI" id="CHEBI:58722"/>
        <dbReference type="ChEBI" id="CHEBI:456216"/>
        <dbReference type="EC" id="2.7.1.170"/>
    </reaction>
</comment>
<dbReference type="Pfam" id="PF03702">
    <property type="entry name" value="AnmK"/>
    <property type="match status" value="1"/>
</dbReference>
<keyword evidence="1" id="KW-0808">Transferase</keyword>
<evidence type="ECO:0000313" key="2">
    <source>
        <dbReference type="EMBL" id="AYQ55790.1"/>
    </source>
</evidence>
<keyword evidence="1" id="KW-0119">Carbohydrate metabolism</keyword>
<dbReference type="GO" id="GO:0006040">
    <property type="term" value="P:amino sugar metabolic process"/>
    <property type="evidence" value="ECO:0007669"/>
    <property type="project" value="InterPro"/>
</dbReference>
<dbReference type="GO" id="GO:0005524">
    <property type="term" value="F:ATP binding"/>
    <property type="evidence" value="ECO:0007669"/>
    <property type="project" value="UniProtKB-UniRule"/>
</dbReference>
<feature type="binding site" evidence="1">
    <location>
        <begin position="14"/>
        <end position="21"/>
    </location>
    <ligand>
        <name>ATP</name>
        <dbReference type="ChEBI" id="CHEBI:30616"/>
    </ligand>
</feature>
<dbReference type="EMBL" id="CP024634">
    <property type="protein sequence ID" value="AYQ55790.1"/>
    <property type="molecule type" value="Genomic_DNA"/>
</dbReference>
<gene>
    <name evidence="1" type="primary">anmK</name>
    <name evidence="2" type="ORF">MS2017_0020</name>
</gene>
<dbReference type="EC" id="2.7.1.170" evidence="1"/>
<reference evidence="2 3" key="1">
    <citation type="submission" date="2017-11" db="EMBL/GenBank/DDBJ databases">
        <title>Genome sequence of the bacterial symbiont EPR9N from a vent mussel Bathymodiolus thermophilus.</title>
        <authorList>
            <person name="Won Y.-J."/>
        </authorList>
    </citation>
    <scope>NUCLEOTIDE SEQUENCE [LARGE SCALE GENOMIC DNA]</scope>
    <source>
        <strain evidence="2 3">EPR9N</strain>
    </source>
</reference>
<organism evidence="2 3">
    <name type="scientific">Bathymodiolus thermophilus thioautotrophic gill symbiont</name>
    <dbReference type="NCBI Taxonomy" id="2360"/>
    <lineage>
        <taxon>Bacteria</taxon>
        <taxon>Pseudomonadati</taxon>
        <taxon>Pseudomonadota</taxon>
        <taxon>Gammaproteobacteria</taxon>
        <taxon>sulfur-oxidizing symbionts</taxon>
    </lineage>
</organism>
<dbReference type="Proteomes" id="UP000278334">
    <property type="component" value="Chromosome"/>
</dbReference>
<dbReference type="HAMAP" id="MF_01270">
    <property type="entry name" value="AnhMurNAc_kinase"/>
    <property type="match status" value="1"/>
</dbReference>